<evidence type="ECO:0008006" key="3">
    <source>
        <dbReference type="Google" id="ProtNLM"/>
    </source>
</evidence>
<dbReference type="Proteomes" id="UP001363010">
    <property type="component" value="Unassembled WGS sequence"/>
</dbReference>
<evidence type="ECO:0000313" key="1">
    <source>
        <dbReference type="EMBL" id="MEJ8821048.1"/>
    </source>
</evidence>
<sequence>MHALGGFLGVYDQHEYLGERRAALETWAEFLTACEAGEPWRQGNVIALRAAA</sequence>
<gene>
    <name evidence="1" type="ORF">WKW80_03225</name>
</gene>
<dbReference type="EMBL" id="JBBKZV010000001">
    <property type="protein sequence ID" value="MEJ8821048.1"/>
    <property type="molecule type" value="Genomic_DNA"/>
</dbReference>
<name>A0ABU8VTE0_9BURK</name>
<organism evidence="1 2">
    <name type="scientific">Variovorax humicola</name>
    <dbReference type="NCBI Taxonomy" id="1769758"/>
    <lineage>
        <taxon>Bacteria</taxon>
        <taxon>Pseudomonadati</taxon>
        <taxon>Pseudomonadota</taxon>
        <taxon>Betaproteobacteria</taxon>
        <taxon>Burkholderiales</taxon>
        <taxon>Comamonadaceae</taxon>
        <taxon>Variovorax</taxon>
    </lineage>
</organism>
<reference evidence="1 2" key="1">
    <citation type="submission" date="2024-03" db="EMBL/GenBank/DDBJ databases">
        <title>Novel species of the genus Variovorax.</title>
        <authorList>
            <person name="Liu Q."/>
            <person name="Xin Y.-H."/>
        </authorList>
    </citation>
    <scope>NUCLEOTIDE SEQUENCE [LARGE SCALE GENOMIC DNA]</scope>
    <source>
        <strain evidence="1 2">KACC 18501</strain>
    </source>
</reference>
<accession>A0ABU8VTE0</accession>
<protein>
    <recommendedName>
        <fullName evidence="3">Integrase</fullName>
    </recommendedName>
</protein>
<proteinExistence type="predicted"/>
<comment type="caution">
    <text evidence="1">The sequence shown here is derived from an EMBL/GenBank/DDBJ whole genome shotgun (WGS) entry which is preliminary data.</text>
</comment>
<keyword evidence="2" id="KW-1185">Reference proteome</keyword>
<dbReference type="RefSeq" id="WP_340362068.1">
    <property type="nucleotide sequence ID" value="NZ_JBBKZV010000001.1"/>
</dbReference>
<evidence type="ECO:0000313" key="2">
    <source>
        <dbReference type="Proteomes" id="UP001363010"/>
    </source>
</evidence>